<dbReference type="PANTHER" id="PTHR43439:SF2">
    <property type="entry name" value="ENZYME, PUTATIVE (JCVI)-RELATED"/>
    <property type="match status" value="1"/>
</dbReference>
<dbReference type="Proteomes" id="UP000008370">
    <property type="component" value="Unassembled WGS sequence"/>
</dbReference>
<evidence type="ECO:0008006" key="7">
    <source>
        <dbReference type="Google" id="ProtNLM"/>
    </source>
</evidence>
<dbReference type="Gene3D" id="3.40.50.720">
    <property type="entry name" value="NAD(P)-binding Rossmann-like Domain"/>
    <property type="match status" value="1"/>
</dbReference>
<dbReference type="GeneID" id="18908040"/>
<keyword evidence="6" id="KW-1185">Reference proteome</keyword>
<evidence type="ECO:0000259" key="3">
    <source>
        <dbReference type="Pfam" id="PF00501"/>
    </source>
</evidence>
<dbReference type="InterPro" id="IPR036736">
    <property type="entry name" value="ACP-like_sf"/>
</dbReference>
<dbReference type="EMBL" id="JH930474">
    <property type="protein sequence ID" value="EKM53824.1"/>
    <property type="molecule type" value="Genomic_DNA"/>
</dbReference>
<dbReference type="InterPro" id="IPR020845">
    <property type="entry name" value="AMP-binding_CS"/>
</dbReference>
<dbReference type="Pfam" id="PF00501">
    <property type="entry name" value="AMP-binding"/>
    <property type="match status" value="1"/>
</dbReference>
<dbReference type="PROSITE" id="PS00455">
    <property type="entry name" value="AMP_BINDING"/>
    <property type="match status" value="1"/>
</dbReference>
<evidence type="ECO:0000259" key="4">
    <source>
        <dbReference type="Pfam" id="PF07993"/>
    </source>
</evidence>
<dbReference type="Pfam" id="PF07993">
    <property type="entry name" value="NAD_binding_4"/>
    <property type="match status" value="1"/>
</dbReference>
<dbReference type="PANTHER" id="PTHR43439">
    <property type="entry name" value="PHENYLACETATE-COENZYME A LIGASE"/>
    <property type="match status" value="1"/>
</dbReference>
<dbReference type="InterPro" id="IPR042099">
    <property type="entry name" value="ANL_N_sf"/>
</dbReference>
<name>K5W4H1_PHACS</name>
<dbReference type="InterPro" id="IPR051414">
    <property type="entry name" value="Adenylate-forming_Reductase"/>
</dbReference>
<accession>K5W4H1</accession>
<dbReference type="SUPFAM" id="SSF51735">
    <property type="entry name" value="NAD(P)-binding Rossmann-fold domains"/>
    <property type="match status" value="1"/>
</dbReference>
<dbReference type="Gene3D" id="1.10.1200.10">
    <property type="entry name" value="ACP-like"/>
    <property type="match status" value="1"/>
</dbReference>
<dbReference type="RefSeq" id="XP_007398501.1">
    <property type="nucleotide sequence ID" value="XM_007398439.1"/>
</dbReference>
<gene>
    <name evidence="5" type="ORF">PHACADRAFT_125794</name>
</gene>
<dbReference type="Gene3D" id="3.40.50.12780">
    <property type="entry name" value="N-terminal domain of ligase-like"/>
    <property type="match status" value="1"/>
</dbReference>
<feature type="domain" description="AMP-dependent synthetase/ligase" evidence="3">
    <location>
        <begin position="65"/>
        <end position="370"/>
    </location>
</feature>
<evidence type="ECO:0000313" key="6">
    <source>
        <dbReference type="Proteomes" id="UP000008370"/>
    </source>
</evidence>
<evidence type="ECO:0000256" key="2">
    <source>
        <dbReference type="ARBA" id="ARBA00022553"/>
    </source>
</evidence>
<dbReference type="InterPro" id="IPR013120">
    <property type="entry name" value="FAR_NAD-bd"/>
</dbReference>
<feature type="domain" description="Thioester reductase (TE)" evidence="4">
    <location>
        <begin position="707"/>
        <end position="950"/>
    </location>
</feature>
<keyword evidence="1" id="KW-0596">Phosphopantetheine</keyword>
<organism evidence="5 6">
    <name type="scientific">Phanerochaete carnosa (strain HHB-10118-sp)</name>
    <name type="common">White-rot fungus</name>
    <name type="synonym">Peniophora carnosa</name>
    <dbReference type="NCBI Taxonomy" id="650164"/>
    <lineage>
        <taxon>Eukaryota</taxon>
        <taxon>Fungi</taxon>
        <taxon>Dikarya</taxon>
        <taxon>Basidiomycota</taxon>
        <taxon>Agaricomycotina</taxon>
        <taxon>Agaricomycetes</taxon>
        <taxon>Polyporales</taxon>
        <taxon>Phanerochaetaceae</taxon>
        <taxon>Phanerochaete</taxon>
    </lineage>
</organism>
<dbReference type="Pfam" id="PF23562">
    <property type="entry name" value="AMP-binding_C_3"/>
    <property type="match status" value="1"/>
</dbReference>
<sequence length="1069" mass="116597">MAIEIFASTPQSEPFIRPKFDVSKPTTAEQGYLQTLPDLVELNATYNRDHLFCAQYGHDIHAPPHFITHGDLYQAVLRSSAWLASQGLAQRPQHVGGKVVKSRPVAMLMSSDVTWFIIFLSLLRLGVPVLCMSARLSPQAVVHLVKKTDAKAILASPQLDSWPLTGEYEGPVPIFHQVPPYAEFLDPSSSLDPDSVPPPPRYVDNEDRNVVILHSSGTTGLPKPIFHSHAYLLGYCACHQLTPEQVQDAVNVSTLPLFHGFGLLAPSLSLSIGLPFALPASTTIPTGTSTYEILRLSGATSLLTVPSILEEIYLLDDNRGVEALKRLNFVAVGGAPMKLTVAEALSTADVPILNHWGVTEIGAIAPIVIPGADYDWHYLRVRDDLDLRFEPLSGEQAGFFRLTGRPPLAADDFAVQDLLVCNPTNPTREFRIAGRADDLIVLATGEKVRPHALEQRVAEHPFVRGALAFGDGRFQLGLLVEAAPHVPLDVTDAAAVRAYVDAVWPAVAAGNEGTDHHARVSREMLVVTHPAVLPLVRTPKGSIPRGPNVQVFKEQIDALYARADVAEAEPLPLGEPEELRAVVRRAVLAAYTTPRALADAEDLFERGMDSLQATMLRRRLNAAVALAAKETGKTIMPLPLDVVYANPSIELLYNAIRVHCGEGSMTQDRIVHMKSVAAEYVQKVSQLRPATEVGLVSANGEGAVVLLTGSSGSLGSAILYELASSPDVTKVYALNRVGRKPLRERQEESLQKLGVKMDGLWEKVELLEGDLGTEQFKLSEETYTALRQVSHIIHNAWPMDFNRSLTSFRPHLEASKHVLQLALDSTSTTPVKLLFSSSIAVVGRYPLVTGSSAPIPETPLADPRAVDHFGYAEAKWVCEQMFARAAEQFADRVVVNSVRIGQMTGAEATGAWNAAEHFPMIVKSCRAVGRVPAIEGHASWVPVNRAAKVMSELLFGARTSGTLHMENPSRQPWTVILRVIASALGVPSDEFPPYAEWLQKVKADSDAATNPCVKIIPFLEDEFLRMATGQVVLDTAKARELSPTLDASVALSEEHIRAYIEYWKQEQLS</sequence>
<dbReference type="SUPFAM" id="SSF56801">
    <property type="entry name" value="Acetyl-CoA synthetase-like"/>
    <property type="match status" value="1"/>
</dbReference>
<protein>
    <recommendedName>
        <fullName evidence="7">Carrier domain-containing protein</fullName>
    </recommendedName>
</protein>
<dbReference type="InParanoid" id="K5W4H1"/>
<keyword evidence="2" id="KW-0597">Phosphoprotein</keyword>
<dbReference type="InterPro" id="IPR000873">
    <property type="entry name" value="AMP-dep_synth/lig_dom"/>
</dbReference>
<dbReference type="AlphaFoldDB" id="K5W4H1"/>
<dbReference type="InterPro" id="IPR036291">
    <property type="entry name" value="NAD(P)-bd_dom_sf"/>
</dbReference>
<evidence type="ECO:0000313" key="5">
    <source>
        <dbReference type="EMBL" id="EKM53824.1"/>
    </source>
</evidence>
<proteinExistence type="predicted"/>
<dbReference type="HOGENOM" id="CLU_002220_2_1_1"/>
<evidence type="ECO:0000256" key="1">
    <source>
        <dbReference type="ARBA" id="ARBA00022450"/>
    </source>
</evidence>
<dbReference type="STRING" id="650164.K5W4H1"/>
<reference evidence="5 6" key="1">
    <citation type="journal article" date="2012" name="BMC Genomics">
        <title>Comparative genomics of the white-rot fungi, Phanerochaete carnosa and P. chrysosporium, to elucidate the genetic basis of the distinct wood types they colonize.</title>
        <authorList>
            <person name="Suzuki H."/>
            <person name="MacDonald J."/>
            <person name="Syed K."/>
            <person name="Salamov A."/>
            <person name="Hori C."/>
            <person name="Aerts A."/>
            <person name="Henrissat B."/>
            <person name="Wiebenga A."/>
            <person name="vanKuyk P.A."/>
            <person name="Barry K."/>
            <person name="Lindquist E."/>
            <person name="LaButti K."/>
            <person name="Lapidus A."/>
            <person name="Lucas S."/>
            <person name="Coutinho P."/>
            <person name="Gong Y."/>
            <person name="Samejima M."/>
            <person name="Mahadevan R."/>
            <person name="Abou-Zaid M."/>
            <person name="de Vries R.P."/>
            <person name="Igarashi K."/>
            <person name="Yadav J.S."/>
            <person name="Grigoriev I.V."/>
            <person name="Master E.R."/>
        </authorList>
    </citation>
    <scope>NUCLEOTIDE SEQUENCE [LARGE SCALE GENOMIC DNA]</scope>
    <source>
        <strain evidence="5 6">HHB-10118-sp</strain>
    </source>
</reference>
<dbReference type="KEGG" id="pco:PHACADRAFT_125794"/>
<dbReference type="OrthoDB" id="429813at2759"/>